<dbReference type="eggNOG" id="KOG0583">
    <property type="taxonomic scope" value="Eukaryota"/>
</dbReference>
<dbReference type="OrthoDB" id="4062651at2759"/>
<dbReference type="PANTHER" id="PTHR44167">
    <property type="entry name" value="OVARIAN-SPECIFIC SERINE/THREONINE-PROTEIN KINASE LOK-RELATED"/>
    <property type="match status" value="1"/>
</dbReference>
<reference evidence="3 4" key="1">
    <citation type="journal article" date="2010" name="Nature">
        <title>The Ectocarpus genome and the independent evolution of multicellularity in brown algae.</title>
        <authorList>
            <person name="Cock J.M."/>
            <person name="Sterck L."/>
            <person name="Rouze P."/>
            <person name="Scornet D."/>
            <person name="Allen A.E."/>
            <person name="Amoutzias G."/>
            <person name="Anthouard V."/>
            <person name="Artiguenave F."/>
            <person name="Aury J.M."/>
            <person name="Badger J.H."/>
            <person name="Beszteri B."/>
            <person name="Billiau K."/>
            <person name="Bonnet E."/>
            <person name="Bothwell J.H."/>
            <person name="Bowler C."/>
            <person name="Boyen C."/>
            <person name="Brownlee C."/>
            <person name="Carrano C.J."/>
            <person name="Charrier B."/>
            <person name="Cho G.Y."/>
            <person name="Coelho S.M."/>
            <person name="Collen J."/>
            <person name="Corre E."/>
            <person name="Da Silva C."/>
            <person name="Delage L."/>
            <person name="Delaroque N."/>
            <person name="Dittami S.M."/>
            <person name="Doulbeau S."/>
            <person name="Elias M."/>
            <person name="Farnham G."/>
            <person name="Gachon C.M."/>
            <person name="Gschloessl B."/>
            <person name="Heesch S."/>
            <person name="Jabbari K."/>
            <person name="Jubin C."/>
            <person name="Kawai H."/>
            <person name="Kimura K."/>
            <person name="Kloareg B."/>
            <person name="Kupper F.C."/>
            <person name="Lang D."/>
            <person name="Le Bail A."/>
            <person name="Leblanc C."/>
            <person name="Lerouge P."/>
            <person name="Lohr M."/>
            <person name="Lopez P.J."/>
            <person name="Martens C."/>
            <person name="Maumus F."/>
            <person name="Michel G."/>
            <person name="Miranda-Saavedra D."/>
            <person name="Morales J."/>
            <person name="Moreau H."/>
            <person name="Motomura T."/>
            <person name="Nagasato C."/>
            <person name="Napoli C.A."/>
            <person name="Nelson D.R."/>
            <person name="Nyvall-Collen P."/>
            <person name="Peters A.F."/>
            <person name="Pommier C."/>
            <person name="Potin P."/>
            <person name="Poulain J."/>
            <person name="Quesneville H."/>
            <person name="Read B."/>
            <person name="Rensing S.A."/>
            <person name="Ritter A."/>
            <person name="Rousvoal S."/>
            <person name="Samanta M."/>
            <person name="Samson G."/>
            <person name="Schroeder D.C."/>
            <person name="Segurens B."/>
            <person name="Strittmatter M."/>
            <person name="Tonon T."/>
            <person name="Tregear J.W."/>
            <person name="Valentin K."/>
            <person name="von Dassow P."/>
            <person name="Yamagishi T."/>
            <person name="Van de Peer Y."/>
            <person name="Wincker P."/>
        </authorList>
    </citation>
    <scope>NUCLEOTIDE SEQUENCE [LARGE SCALE GENOMIC DNA]</scope>
    <source>
        <strain evidence="4">Ec32 / CCAP1310/4</strain>
    </source>
</reference>
<evidence type="ECO:0000259" key="2">
    <source>
        <dbReference type="PROSITE" id="PS50011"/>
    </source>
</evidence>
<keyword evidence="3" id="KW-0808">Transferase</keyword>
<dbReference type="InterPro" id="IPR011009">
    <property type="entry name" value="Kinase-like_dom_sf"/>
</dbReference>
<dbReference type="AlphaFoldDB" id="D7FLV9"/>
<name>D7FLV9_ECTSI</name>
<gene>
    <name evidence="3" type="ORF">Esi_0161_0065</name>
</gene>
<evidence type="ECO:0000256" key="1">
    <source>
        <dbReference type="SAM" id="MobiDB-lite"/>
    </source>
</evidence>
<sequence>MLDTLSSKQRSKRDAEHTKKRYDKSRECIRKIRLRVYIWYVLFRRAVKLRAPARSQQLRICAARMPPSAVAASLRPPGLPLPESLREVAVADGMVLQIPGLSFHFSNDPTSTLLVETFGTLQLFRNRRDTSSSDCLDDGDEGHRLVHPEEMELTVTIFSSARAYHGRGDPGAAPPPSGEHAMDATGLVFKMMMTFTPPSPPSEGLGPSMAAGATINLSDFGWLGNSTRALDLSQYLHSPSTGRSRGDLLPPGGPAFDLFEPEREPPDNLLIPRGQAFDLFEPEREPPGDLLIPGGPAVDLFEPEREPVVQLLHANGPNLSLLDTVDEEPASGAFADLRFFTHKTTGEVFALKTAEDTPEGIKNILAEINILREVIGSAPRHIVKAIETRATPVAMILTKAEPRTLRCIGDSPGASNAGDTVKVLDGVLTAIEFLSSEGFLHRDIRPENIHVSGDGEGLLADFGLCTHKEIAVLPWQIGAGTPEYQATEVATTGSSLCSELFAVSVCFLEMMLSRNPFDGKALRLASERRRSYLEGVRKELLHVLSHHAEDGNYRGHLAPDHHMESQNNEREALAEASSRLENTRRTEWLLGIRSDEWRPDAEALSALARTEVPLEVYVVPSQADTRSREIKENWAGVEAKSSPRKVFEAADWTEWLPGTTRVPCTKGLRKIVSLVVEKGMLDPNPGGRPQTTAALQGLLHEALRLYETTEAEGE</sequence>
<feature type="domain" description="Protein kinase" evidence="2">
    <location>
        <begin position="323"/>
        <end position="703"/>
    </location>
</feature>
<dbReference type="SUPFAM" id="SSF56112">
    <property type="entry name" value="Protein kinase-like (PK-like)"/>
    <property type="match status" value="1"/>
</dbReference>
<dbReference type="Gene3D" id="1.10.510.10">
    <property type="entry name" value="Transferase(Phosphotransferase) domain 1"/>
    <property type="match status" value="1"/>
</dbReference>
<evidence type="ECO:0000313" key="3">
    <source>
        <dbReference type="EMBL" id="CBJ29795.1"/>
    </source>
</evidence>
<dbReference type="STRING" id="2880.D7FLV9"/>
<dbReference type="GO" id="GO:0005634">
    <property type="term" value="C:nucleus"/>
    <property type="evidence" value="ECO:0007669"/>
    <property type="project" value="TreeGrafter"/>
</dbReference>
<dbReference type="EMBL" id="FN649760">
    <property type="protein sequence ID" value="CBJ29795.1"/>
    <property type="molecule type" value="Genomic_DNA"/>
</dbReference>
<dbReference type="SMART" id="SM00220">
    <property type="entry name" value="S_TKc"/>
    <property type="match status" value="1"/>
</dbReference>
<keyword evidence="3" id="KW-0723">Serine/threonine-protein kinase</keyword>
<dbReference type="GO" id="GO:0005524">
    <property type="term" value="F:ATP binding"/>
    <property type="evidence" value="ECO:0007669"/>
    <property type="project" value="InterPro"/>
</dbReference>
<dbReference type="GO" id="GO:0044773">
    <property type="term" value="P:mitotic DNA damage checkpoint signaling"/>
    <property type="evidence" value="ECO:0007669"/>
    <property type="project" value="TreeGrafter"/>
</dbReference>
<dbReference type="GO" id="GO:0004674">
    <property type="term" value="F:protein serine/threonine kinase activity"/>
    <property type="evidence" value="ECO:0007669"/>
    <property type="project" value="UniProtKB-KW"/>
</dbReference>
<dbReference type="InterPro" id="IPR000719">
    <property type="entry name" value="Prot_kinase_dom"/>
</dbReference>
<organism evidence="3 4">
    <name type="scientific">Ectocarpus siliculosus</name>
    <name type="common">Brown alga</name>
    <name type="synonym">Conferva siliculosa</name>
    <dbReference type="NCBI Taxonomy" id="2880"/>
    <lineage>
        <taxon>Eukaryota</taxon>
        <taxon>Sar</taxon>
        <taxon>Stramenopiles</taxon>
        <taxon>Ochrophyta</taxon>
        <taxon>PX clade</taxon>
        <taxon>Phaeophyceae</taxon>
        <taxon>Ectocarpales</taxon>
        <taxon>Ectocarpaceae</taxon>
        <taxon>Ectocarpus</taxon>
    </lineage>
</organism>
<dbReference type="PANTHER" id="PTHR44167:SF30">
    <property type="entry name" value="PHOSPHORYLASE KINASE"/>
    <property type="match status" value="1"/>
</dbReference>
<dbReference type="Proteomes" id="UP000002630">
    <property type="component" value="Unassembled WGS sequence"/>
</dbReference>
<protein>
    <submittedName>
        <fullName evidence="3">Serine/threonine protein kinase, putative</fullName>
    </submittedName>
</protein>
<keyword evidence="4" id="KW-1185">Reference proteome</keyword>
<evidence type="ECO:0000313" key="4">
    <source>
        <dbReference type="Proteomes" id="UP000002630"/>
    </source>
</evidence>
<feature type="region of interest" description="Disordered" evidence="1">
    <location>
        <begin position="1"/>
        <end position="20"/>
    </location>
</feature>
<dbReference type="PROSITE" id="PS50011">
    <property type="entry name" value="PROTEIN_KINASE_DOM"/>
    <property type="match status" value="1"/>
</dbReference>
<accession>D7FLV9</accession>
<dbReference type="InParanoid" id="D7FLV9"/>
<keyword evidence="3" id="KW-0418">Kinase</keyword>
<dbReference type="Pfam" id="PF00069">
    <property type="entry name" value="Pkinase"/>
    <property type="match status" value="1"/>
</dbReference>
<proteinExistence type="predicted"/>